<reference evidence="1" key="2">
    <citation type="submission" date="2018-11" db="EMBL/GenBank/DDBJ databases">
        <title>Proposal to divide the Flavobacteriaceae and reorganize its genera based on Amino Acid Identity values calculated from whole genome sequences.</title>
        <authorList>
            <person name="Nicholson A.C."/>
            <person name="Gulvik C.A."/>
            <person name="Whitney A.M."/>
            <person name="Humrighouse B.W."/>
            <person name="Bell M."/>
            <person name="Holmes B."/>
            <person name="Steigerwalt A."/>
            <person name="Villarma A."/>
            <person name="Sheth M."/>
            <person name="Batra D."/>
            <person name="Pryor J."/>
            <person name="Bernardet J.-F."/>
            <person name="Hugo C."/>
            <person name="Kampfer P."/>
            <person name="Newman J."/>
            <person name="Mcquiston J.R."/>
        </authorList>
    </citation>
    <scope>NUCLEOTIDE SEQUENCE</scope>
    <source>
        <strain evidence="1">G0188</strain>
    </source>
</reference>
<dbReference type="AlphaFoldDB" id="A0A376DR98"/>
<dbReference type="EMBL" id="CP033920">
    <property type="protein sequence ID" value="AZA49318.1"/>
    <property type="molecule type" value="Genomic_DNA"/>
</dbReference>
<proteinExistence type="predicted"/>
<name>A0A376DR98_CHRCU</name>
<sequence>MKKIYLLLPFAVTFLRAQNSQLYYSGTFLTPRDKAQNFLKIYNKSSGIYEMTNEKGSAIIAAKPYDTLVWNNGKNNLVVQSYHLRELKSIVEGEIKNEILNVFK</sequence>
<gene>
    <name evidence="1" type="ORF">EG346_14555</name>
    <name evidence="2" type="ORF">NCTC13533_01385</name>
</gene>
<evidence type="ECO:0000313" key="3">
    <source>
        <dbReference type="Proteomes" id="UP000255224"/>
    </source>
</evidence>
<dbReference type="KEGG" id="ccau:EG346_14555"/>
<accession>A0A3G6N9U6</accession>
<dbReference type="Proteomes" id="UP000255224">
    <property type="component" value="Unassembled WGS sequence"/>
</dbReference>
<protein>
    <submittedName>
        <fullName evidence="2">Uncharacterized protein</fullName>
    </submittedName>
</protein>
<dbReference type="EMBL" id="UFVQ01000003">
    <property type="protein sequence ID" value="STC94161.1"/>
    <property type="molecule type" value="Genomic_DNA"/>
</dbReference>
<evidence type="ECO:0000313" key="4">
    <source>
        <dbReference type="Proteomes" id="UP000273270"/>
    </source>
</evidence>
<dbReference type="RefSeq" id="WP_123879471.1">
    <property type="nucleotide sequence ID" value="NZ_CP033920.1"/>
</dbReference>
<reference evidence="4" key="3">
    <citation type="submission" date="2018-11" db="EMBL/GenBank/DDBJ databases">
        <title>Proposal to divide the Flavobacteriaceae and reorganize its genera based on Amino Acid Identity values calculated from whole genome sequences.</title>
        <authorList>
            <person name="Nicholson A.C."/>
            <person name="Gulvik C.A."/>
            <person name="Whitney A.M."/>
            <person name="Humrighouse B.W."/>
            <person name="Bell M."/>
            <person name="Holmes B."/>
            <person name="Steigerwalt A.G."/>
            <person name="Villarma A."/>
            <person name="Sheth M."/>
            <person name="Batra D."/>
            <person name="Pryor J."/>
            <person name="Bernardet J.-F."/>
            <person name="Hugo C."/>
            <person name="Kampfer P."/>
            <person name="Newman J."/>
            <person name="McQuiston J.R."/>
        </authorList>
    </citation>
    <scope>NUCLEOTIDE SEQUENCE [LARGE SCALE GENOMIC DNA]</scope>
    <source>
        <strain evidence="4">G0188</strain>
    </source>
</reference>
<dbReference type="Proteomes" id="UP000273270">
    <property type="component" value="Chromosome"/>
</dbReference>
<evidence type="ECO:0000313" key="2">
    <source>
        <dbReference type="EMBL" id="STC94161.1"/>
    </source>
</evidence>
<organism evidence="2 3">
    <name type="scientific">Chryseobacterium carnipullorum</name>
    <dbReference type="NCBI Taxonomy" id="1124835"/>
    <lineage>
        <taxon>Bacteria</taxon>
        <taxon>Pseudomonadati</taxon>
        <taxon>Bacteroidota</taxon>
        <taxon>Flavobacteriia</taxon>
        <taxon>Flavobacteriales</taxon>
        <taxon>Weeksellaceae</taxon>
        <taxon>Chryseobacterium group</taxon>
        <taxon>Chryseobacterium</taxon>
    </lineage>
</organism>
<dbReference type="OrthoDB" id="9768177at2"/>
<keyword evidence="4" id="KW-1185">Reference proteome</keyword>
<evidence type="ECO:0000313" key="1">
    <source>
        <dbReference type="EMBL" id="AZA49318.1"/>
    </source>
</evidence>
<accession>A0A376DR98</accession>
<reference evidence="2 3" key="1">
    <citation type="submission" date="2018-06" db="EMBL/GenBank/DDBJ databases">
        <authorList>
            <consortium name="Pathogen Informatics"/>
            <person name="Doyle S."/>
        </authorList>
    </citation>
    <scope>NUCLEOTIDE SEQUENCE [LARGE SCALE GENOMIC DNA]</scope>
    <source>
        <strain evidence="2 3">NCTC13533</strain>
    </source>
</reference>